<gene>
    <name evidence="2" type="ORF">D2E76_27625</name>
</gene>
<sequence length="123" mass="12231">MKYSVREWVSRMAAPVALMFCTLGIGLGASAISGVDPAGLATGPMAGSGAAPSLQGRFGAASAADNSGNDNPDSDVSGPYDRDANNVAPPPPSSGTGMECEDAGVKCLHDQSGTALTSDNDEV</sequence>
<dbReference type="EMBL" id="QXBN01000055">
    <property type="protein sequence ID" value="RIT28597.1"/>
    <property type="molecule type" value="Genomic_DNA"/>
</dbReference>
<proteinExistence type="predicted"/>
<dbReference type="AlphaFoldDB" id="A0ABD7HGV9"/>
<feature type="compositionally biased region" description="Low complexity" evidence="1">
    <location>
        <begin position="59"/>
        <end position="78"/>
    </location>
</feature>
<evidence type="ECO:0000256" key="1">
    <source>
        <dbReference type="SAM" id="MobiDB-lite"/>
    </source>
</evidence>
<feature type="region of interest" description="Disordered" evidence="1">
    <location>
        <begin position="38"/>
        <end position="105"/>
    </location>
</feature>
<organism evidence="2 3">
    <name type="scientific">Mycobacteroides abscessus</name>
    <dbReference type="NCBI Taxonomy" id="36809"/>
    <lineage>
        <taxon>Bacteria</taxon>
        <taxon>Bacillati</taxon>
        <taxon>Actinomycetota</taxon>
        <taxon>Actinomycetes</taxon>
        <taxon>Mycobacteriales</taxon>
        <taxon>Mycobacteriaceae</taxon>
        <taxon>Mycobacteroides</taxon>
    </lineage>
</organism>
<name>A0ABD7HGV9_9MYCO</name>
<evidence type="ECO:0000313" key="2">
    <source>
        <dbReference type="EMBL" id="RIT28597.1"/>
    </source>
</evidence>
<reference evidence="2 3" key="1">
    <citation type="submission" date="2018-08" db="EMBL/GenBank/DDBJ databases">
        <title>Linezolid Resistance in Mycobacterium abscessus: MIC Distribution and Comprehensive Investigation of Resistance Mechanisms.</title>
        <authorList>
            <person name="Ye M."/>
            <person name="Xu L."/>
            <person name="Zou Y."/>
            <person name="Li B."/>
            <person name="Guo Q."/>
            <person name="Zhang Y."/>
            <person name="Zhan M."/>
            <person name="Xu B."/>
            <person name="Yu F."/>
            <person name="Zhang Z."/>
            <person name="Chu H."/>
        </authorList>
    </citation>
    <scope>NUCLEOTIDE SEQUENCE [LARGE SCALE GENOMIC DNA]</scope>
    <source>
        <strain evidence="2 3">G143</strain>
    </source>
</reference>
<dbReference type="Proteomes" id="UP000284557">
    <property type="component" value="Unassembled WGS sequence"/>
</dbReference>
<evidence type="ECO:0000313" key="3">
    <source>
        <dbReference type="Proteomes" id="UP000284557"/>
    </source>
</evidence>
<evidence type="ECO:0008006" key="4">
    <source>
        <dbReference type="Google" id="ProtNLM"/>
    </source>
</evidence>
<comment type="caution">
    <text evidence="2">The sequence shown here is derived from an EMBL/GenBank/DDBJ whole genome shotgun (WGS) entry which is preliminary data.</text>
</comment>
<accession>A0ABD7HGV9</accession>
<protein>
    <recommendedName>
        <fullName evidence="4">Secreted protein</fullName>
    </recommendedName>
</protein>